<feature type="region of interest" description="Disordered" evidence="1">
    <location>
        <begin position="1"/>
        <end position="35"/>
    </location>
</feature>
<feature type="compositionally biased region" description="Acidic residues" evidence="1">
    <location>
        <begin position="7"/>
        <end position="21"/>
    </location>
</feature>
<accession>A0A2N9HMS6</accession>
<dbReference type="EMBL" id="OIVN01003691">
    <property type="protein sequence ID" value="SPD12974.1"/>
    <property type="molecule type" value="Genomic_DNA"/>
</dbReference>
<reference evidence="3" key="1">
    <citation type="submission" date="2018-02" db="EMBL/GenBank/DDBJ databases">
        <authorList>
            <person name="Cohen D.B."/>
            <person name="Kent A.D."/>
        </authorList>
    </citation>
    <scope>NUCLEOTIDE SEQUENCE</scope>
</reference>
<gene>
    <name evidence="3" type="ORF">FSB_LOCUS40856</name>
</gene>
<evidence type="ECO:0000256" key="1">
    <source>
        <dbReference type="SAM" id="MobiDB-lite"/>
    </source>
</evidence>
<organism evidence="3">
    <name type="scientific">Fagus sylvatica</name>
    <name type="common">Beechnut</name>
    <dbReference type="NCBI Taxonomy" id="28930"/>
    <lineage>
        <taxon>Eukaryota</taxon>
        <taxon>Viridiplantae</taxon>
        <taxon>Streptophyta</taxon>
        <taxon>Embryophyta</taxon>
        <taxon>Tracheophyta</taxon>
        <taxon>Spermatophyta</taxon>
        <taxon>Magnoliopsida</taxon>
        <taxon>eudicotyledons</taxon>
        <taxon>Gunneridae</taxon>
        <taxon>Pentapetalae</taxon>
        <taxon>rosids</taxon>
        <taxon>fabids</taxon>
        <taxon>Fagales</taxon>
        <taxon>Fagaceae</taxon>
        <taxon>Fagus</taxon>
    </lineage>
</organism>
<feature type="transmembrane region" description="Helical" evidence="2">
    <location>
        <begin position="67"/>
        <end position="92"/>
    </location>
</feature>
<proteinExistence type="predicted"/>
<protein>
    <submittedName>
        <fullName evidence="3">Uncharacterized protein</fullName>
    </submittedName>
</protein>
<evidence type="ECO:0000313" key="3">
    <source>
        <dbReference type="EMBL" id="SPD12974.1"/>
    </source>
</evidence>
<evidence type="ECO:0000256" key="2">
    <source>
        <dbReference type="SAM" id="Phobius"/>
    </source>
</evidence>
<keyword evidence="2" id="KW-0812">Transmembrane</keyword>
<keyword evidence="2" id="KW-1133">Transmembrane helix</keyword>
<keyword evidence="2" id="KW-0472">Membrane</keyword>
<dbReference type="AlphaFoldDB" id="A0A2N9HMS6"/>
<name>A0A2N9HMS6_FAGSY</name>
<sequence length="102" mass="11723">MVRQATEETEMAEEEEVEVVQEQESVAPKKEAKEELPHDIESQVKAAMHSRVAHFKEQAEYFLSLSFSYSLTCALIHCCAFWIWNVLAVTLAKRRSFSFVIA</sequence>